<dbReference type="InterPro" id="IPR006603">
    <property type="entry name" value="PQ-loop_rpt"/>
</dbReference>
<keyword evidence="5 8" id="KW-1133">Transmembrane helix</keyword>
<sequence>MTDGSWFQNESQLDRNEIPPLNYPRYPMTEFIADLLVPFEPILLPLVGEKCHTSLFKNVNLGDTACLKLFISKGLGVGLIVGGSIVKLPQILKIFSSGSVEGISYSSYILETIAFTISVAYNSRNDNPFTTYGEQVFLLAQNLIIIALILGYNAKYHQLGGVMLAFLAALFALFQPTLAPPGLLGALQGLTILIGIASRVPQILSNYTNRSVGQLSSITILLISAGSVARVFTTLQEVNDPLLMVGAVVAAALNVVLASQCIAYPSGPPKTKNAAKSQ</sequence>
<reference evidence="10 11" key="1">
    <citation type="journal article" date="2015" name="Genome Biol. Evol.">
        <title>Phylogenomic analyses indicate that early fungi evolved digesting cell walls of algal ancestors of land plants.</title>
        <authorList>
            <person name="Chang Y."/>
            <person name="Wang S."/>
            <person name="Sekimoto S."/>
            <person name="Aerts A.L."/>
            <person name="Choi C."/>
            <person name="Clum A."/>
            <person name="LaButti K.M."/>
            <person name="Lindquist E.A."/>
            <person name="Yee Ngan C."/>
            <person name="Ohm R.A."/>
            <person name="Salamov A.A."/>
            <person name="Grigoriev I.V."/>
            <person name="Spatafora J.W."/>
            <person name="Berbee M.L."/>
        </authorList>
    </citation>
    <scope>NUCLEOTIDE SEQUENCE [LARGE SCALE GENOMIC DNA]</scope>
    <source>
        <strain evidence="10 11">JEL478</strain>
    </source>
</reference>
<proteinExistence type="inferred from homology"/>
<feature type="transmembrane region" description="Helical" evidence="9">
    <location>
        <begin position="244"/>
        <end position="264"/>
    </location>
</feature>
<dbReference type="Gene3D" id="1.20.1280.290">
    <property type="match status" value="2"/>
</dbReference>
<dbReference type="Proteomes" id="UP000070544">
    <property type="component" value="Unassembled WGS sequence"/>
</dbReference>
<dbReference type="OrthoDB" id="271506at2759"/>
<evidence type="ECO:0000256" key="3">
    <source>
        <dbReference type="ARBA" id="ARBA00022692"/>
    </source>
</evidence>
<evidence type="ECO:0000256" key="2">
    <source>
        <dbReference type="ARBA" id="ARBA00022448"/>
    </source>
</evidence>
<evidence type="ECO:0000256" key="4">
    <source>
        <dbReference type="ARBA" id="ARBA00022737"/>
    </source>
</evidence>
<keyword evidence="2" id="KW-0813">Transport</keyword>
<evidence type="ECO:0000313" key="11">
    <source>
        <dbReference type="Proteomes" id="UP000070544"/>
    </source>
</evidence>
<gene>
    <name evidence="10" type="ORF">M427DRAFT_254818</name>
</gene>
<comment type="similarity">
    <text evidence="7 8">Belongs to the MPDU1 (TC 2.A.43.3) family.</text>
</comment>
<comment type="subcellular location">
    <subcellularLocation>
        <location evidence="1 8">Membrane</location>
        <topology evidence="1 8">Multi-pass membrane protein</topology>
    </subcellularLocation>
</comment>
<keyword evidence="4" id="KW-0677">Repeat</keyword>
<dbReference type="AlphaFoldDB" id="A0A139ALC8"/>
<evidence type="ECO:0000256" key="7">
    <source>
        <dbReference type="ARBA" id="ARBA00038475"/>
    </source>
</evidence>
<keyword evidence="3 8" id="KW-0812">Transmembrane</keyword>
<evidence type="ECO:0000256" key="6">
    <source>
        <dbReference type="ARBA" id="ARBA00023136"/>
    </source>
</evidence>
<feature type="transmembrane region" description="Helical" evidence="9">
    <location>
        <begin position="135"/>
        <end position="152"/>
    </location>
</feature>
<name>A0A139ALC8_GONPJ</name>
<keyword evidence="11" id="KW-1185">Reference proteome</keyword>
<evidence type="ECO:0000313" key="10">
    <source>
        <dbReference type="EMBL" id="KXS17592.1"/>
    </source>
</evidence>
<feature type="transmembrane region" description="Helical" evidence="9">
    <location>
        <begin position="182"/>
        <end position="200"/>
    </location>
</feature>
<dbReference type="SMART" id="SM00679">
    <property type="entry name" value="CTNS"/>
    <property type="match status" value="2"/>
</dbReference>
<dbReference type="InterPro" id="IPR016817">
    <property type="entry name" value="MannP-dilichol_defect-1"/>
</dbReference>
<evidence type="ECO:0000256" key="8">
    <source>
        <dbReference type="PIRNR" id="PIRNR023381"/>
    </source>
</evidence>
<dbReference type="PANTHER" id="PTHR12226:SF2">
    <property type="entry name" value="MANNOSE-P-DOLICHOL UTILIZATION DEFECT 1 PROTEIN"/>
    <property type="match status" value="1"/>
</dbReference>
<evidence type="ECO:0000256" key="9">
    <source>
        <dbReference type="SAM" id="Phobius"/>
    </source>
</evidence>
<dbReference type="STRING" id="1344416.A0A139ALC8"/>
<dbReference type="EMBL" id="KQ965746">
    <property type="protein sequence ID" value="KXS17592.1"/>
    <property type="molecule type" value="Genomic_DNA"/>
</dbReference>
<dbReference type="Pfam" id="PF04193">
    <property type="entry name" value="PQ-loop"/>
    <property type="match status" value="2"/>
</dbReference>
<dbReference type="OMA" id="LQVLYYW"/>
<accession>A0A139ALC8</accession>
<dbReference type="GO" id="GO:0016020">
    <property type="term" value="C:membrane"/>
    <property type="evidence" value="ECO:0007669"/>
    <property type="project" value="UniProtKB-SubCell"/>
</dbReference>
<evidence type="ECO:0000256" key="5">
    <source>
        <dbReference type="ARBA" id="ARBA00022989"/>
    </source>
</evidence>
<feature type="transmembrane region" description="Helical" evidence="9">
    <location>
        <begin position="159"/>
        <end position="176"/>
    </location>
</feature>
<dbReference type="PIRSF" id="PIRSF023381">
    <property type="entry name" value="MannP-dilichol_defect-1p"/>
    <property type="match status" value="1"/>
</dbReference>
<feature type="transmembrane region" description="Helical" evidence="9">
    <location>
        <begin position="212"/>
        <end position="232"/>
    </location>
</feature>
<organism evidence="10 11">
    <name type="scientific">Gonapodya prolifera (strain JEL478)</name>
    <name type="common">Monoblepharis prolifera</name>
    <dbReference type="NCBI Taxonomy" id="1344416"/>
    <lineage>
        <taxon>Eukaryota</taxon>
        <taxon>Fungi</taxon>
        <taxon>Fungi incertae sedis</taxon>
        <taxon>Chytridiomycota</taxon>
        <taxon>Chytridiomycota incertae sedis</taxon>
        <taxon>Monoblepharidomycetes</taxon>
        <taxon>Monoblepharidales</taxon>
        <taxon>Gonapodyaceae</taxon>
        <taxon>Gonapodya</taxon>
    </lineage>
</organism>
<keyword evidence="6 8" id="KW-0472">Membrane</keyword>
<protein>
    <recommendedName>
        <fullName evidence="8">Mannose-P-dolichol utilization defect 1 protein homolog</fullName>
    </recommendedName>
</protein>
<feature type="transmembrane region" description="Helical" evidence="9">
    <location>
        <begin position="103"/>
        <end position="123"/>
    </location>
</feature>
<evidence type="ECO:0000256" key="1">
    <source>
        <dbReference type="ARBA" id="ARBA00004141"/>
    </source>
</evidence>
<dbReference type="PANTHER" id="PTHR12226">
    <property type="entry name" value="MANNOSE-P-DOLICHOL UTILIZATION DEFECT 1 LEC35 -RELATED"/>
    <property type="match status" value="1"/>
</dbReference>